<comment type="similarity">
    <text evidence="1">Belongs to the type-I restriction system S methylase family.</text>
</comment>
<evidence type="ECO:0000256" key="3">
    <source>
        <dbReference type="ARBA" id="ARBA00023125"/>
    </source>
</evidence>
<dbReference type="InterPro" id="IPR044946">
    <property type="entry name" value="Restrct_endonuc_typeI_TRD_sf"/>
</dbReference>
<accession>A0AAX0Q781</accession>
<dbReference type="AlphaFoldDB" id="A0AAX0Q781"/>
<reference evidence="5 6" key="1">
    <citation type="journal article" date="2017" name="BMC Genomics">
        <title>Genomic analysis of methanogenic archaea reveals a shift towards energy conservation.</title>
        <authorList>
            <person name="Gilmore S.P."/>
            <person name="Henske J.K."/>
            <person name="Sexton J.A."/>
            <person name="Solomon K.V."/>
            <person name="Seppala S."/>
            <person name="Yoo J.I."/>
            <person name="Huyett L.M."/>
            <person name="Pressman A."/>
            <person name="Cogan J.Z."/>
            <person name="Kivenson V."/>
            <person name="Peng X."/>
            <person name="Tan Y."/>
            <person name="Valentine D.L."/>
            <person name="O'Malley M.A."/>
        </authorList>
    </citation>
    <scope>NUCLEOTIDE SEQUENCE [LARGE SCALE GENOMIC DNA]</scope>
    <source>
        <strain evidence="5 6">XII</strain>
    </source>
</reference>
<evidence type="ECO:0000256" key="1">
    <source>
        <dbReference type="ARBA" id="ARBA00010923"/>
    </source>
</evidence>
<comment type="caution">
    <text evidence="5">The sequence shown here is derived from an EMBL/GenBank/DDBJ whole genome shotgun (WGS) entry which is preliminary data.</text>
</comment>
<organism evidence="5 6">
    <name type="scientific">Methanocorpusculum parvum</name>
    <dbReference type="NCBI Taxonomy" id="2193"/>
    <lineage>
        <taxon>Archaea</taxon>
        <taxon>Methanobacteriati</taxon>
        <taxon>Methanobacteriota</taxon>
        <taxon>Stenosarchaea group</taxon>
        <taxon>Methanomicrobia</taxon>
        <taxon>Methanomicrobiales</taxon>
        <taxon>Methanocorpusculaceae</taxon>
        <taxon>Methanocorpusculum</taxon>
    </lineage>
</organism>
<dbReference type="Pfam" id="PF01420">
    <property type="entry name" value="Methylase_S"/>
    <property type="match status" value="2"/>
</dbReference>
<dbReference type="RefSeq" id="WP_095642322.1">
    <property type="nucleotide sequence ID" value="NZ_LMVO01000023.1"/>
</dbReference>
<keyword evidence="2" id="KW-0680">Restriction system</keyword>
<dbReference type="GO" id="GO:0003677">
    <property type="term" value="F:DNA binding"/>
    <property type="evidence" value="ECO:0007669"/>
    <property type="project" value="UniProtKB-KW"/>
</dbReference>
<proteinExistence type="inferred from homology"/>
<dbReference type="Gene3D" id="3.90.220.20">
    <property type="entry name" value="DNA methylase specificity domains"/>
    <property type="match status" value="2"/>
</dbReference>
<dbReference type="PANTHER" id="PTHR30408">
    <property type="entry name" value="TYPE-1 RESTRICTION ENZYME ECOKI SPECIFICITY PROTEIN"/>
    <property type="match status" value="1"/>
</dbReference>
<dbReference type="Proteomes" id="UP000243820">
    <property type="component" value="Unassembled WGS sequence"/>
</dbReference>
<dbReference type="InterPro" id="IPR000055">
    <property type="entry name" value="Restrct_endonuc_typeI_TRD"/>
</dbReference>
<dbReference type="InterPro" id="IPR052021">
    <property type="entry name" value="Type-I_RS_S_subunit"/>
</dbReference>
<gene>
    <name evidence="5" type="ORF">ASJ83_02130</name>
</gene>
<keyword evidence="6" id="KW-1185">Reference proteome</keyword>
<dbReference type="PANTHER" id="PTHR30408:SF12">
    <property type="entry name" value="TYPE I RESTRICTION ENZYME MJAVIII SPECIFICITY SUBUNIT"/>
    <property type="match status" value="1"/>
</dbReference>
<feature type="domain" description="Type I restriction modification DNA specificity" evidence="4">
    <location>
        <begin position="4"/>
        <end position="163"/>
    </location>
</feature>
<evidence type="ECO:0000259" key="4">
    <source>
        <dbReference type="Pfam" id="PF01420"/>
    </source>
</evidence>
<keyword evidence="3" id="KW-0238">DNA-binding</keyword>
<feature type="domain" description="Type I restriction modification DNA specificity" evidence="4">
    <location>
        <begin position="186"/>
        <end position="357"/>
    </location>
</feature>
<name>A0AAX0Q781_9EURY</name>
<sequence length="374" mass="41815">MTGKWERVRLGDIVKITKGTKVEQIDPSIGTIRFHQIGDLRDDNCIKWCASSDKYTQITPDDVVIAWDGANAGTIGYGLSGVIGSTLAKISFNRPLVSEYIGLYLQGKFAYLQETCNGATIPHINRKALDNLQLPLPPLDEQKRIADVLDKASELIKKRKEQIRLMDELAKSLFIEMFGDPVENPMGWDKIPLGKKCNIVTGNTPSRAEPENYGSYIEWIKSDNINTPFSTLTPAKEYLSELGLSKGRFVEGNSVLMTCIAGSISCIGNCSIANRRVAFNQQINAIIPKGENTWYLYYLFTLSKLYIQSTINMSLKGILSKGQLAKLEFMFPPISLQNEFADRITVIEQQKALLQNGLAKMETAYKALMQEYFG</sequence>
<dbReference type="EMBL" id="LMVO01000023">
    <property type="protein sequence ID" value="PAV09184.1"/>
    <property type="molecule type" value="Genomic_DNA"/>
</dbReference>
<evidence type="ECO:0000313" key="6">
    <source>
        <dbReference type="Proteomes" id="UP000243820"/>
    </source>
</evidence>
<dbReference type="GO" id="GO:0009307">
    <property type="term" value="P:DNA restriction-modification system"/>
    <property type="evidence" value="ECO:0007669"/>
    <property type="project" value="UniProtKB-KW"/>
</dbReference>
<dbReference type="CDD" id="cd17263">
    <property type="entry name" value="RMtype1_S_AbaB8300I-TRD1-CR1_like"/>
    <property type="match status" value="1"/>
</dbReference>
<protein>
    <recommendedName>
        <fullName evidence="4">Type I restriction modification DNA specificity domain-containing protein</fullName>
    </recommendedName>
</protein>
<dbReference type="SUPFAM" id="SSF116734">
    <property type="entry name" value="DNA methylase specificity domain"/>
    <property type="match status" value="2"/>
</dbReference>
<evidence type="ECO:0000313" key="5">
    <source>
        <dbReference type="EMBL" id="PAV09184.1"/>
    </source>
</evidence>
<evidence type="ECO:0000256" key="2">
    <source>
        <dbReference type="ARBA" id="ARBA00022747"/>
    </source>
</evidence>
<dbReference type="CDD" id="cd17293">
    <property type="entry name" value="RMtype1_S_Ppo21ORF8840P_TRD1-CR1_like"/>
    <property type="match status" value="1"/>
</dbReference>